<name>A0A1S8CT43_9GAMM</name>
<gene>
    <name evidence="2" type="ORF">BKE30_11875</name>
</gene>
<reference evidence="2 3" key="1">
    <citation type="submission" date="2016-10" db="EMBL/GenBank/DDBJ databases">
        <title>Draft Genome sequence of Alkanindiges sp. strain H1.</title>
        <authorList>
            <person name="Subhash Y."/>
            <person name="Lee S."/>
        </authorList>
    </citation>
    <scope>NUCLEOTIDE SEQUENCE [LARGE SCALE GENOMIC DNA]</scope>
    <source>
        <strain evidence="2 3">H1</strain>
    </source>
</reference>
<protein>
    <submittedName>
        <fullName evidence="2">Uncharacterized protein</fullName>
    </submittedName>
</protein>
<feature type="signal peptide" evidence="1">
    <location>
        <begin position="1"/>
        <end position="22"/>
    </location>
</feature>
<feature type="chain" id="PRO_5012368248" evidence="1">
    <location>
        <begin position="23"/>
        <end position="245"/>
    </location>
</feature>
<keyword evidence="3" id="KW-1185">Reference proteome</keyword>
<accession>A0A1S8CT43</accession>
<dbReference type="AlphaFoldDB" id="A0A1S8CT43"/>
<comment type="caution">
    <text evidence="2">The sequence shown here is derived from an EMBL/GenBank/DDBJ whole genome shotgun (WGS) entry which is preliminary data.</text>
</comment>
<evidence type="ECO:0000313" key="2">
    <source>
        <dbReference type="EMBL" id="ONG38633.1"/>
    </source>
</evidence>
<dbReference type="Proteomes" id="UP000192132">
    <property type="component" value="Unassembled WGS sequence"/>
</dbReference>
<organism evidence="2 3">
    <name type="scientific">Alkanindiges hydrocarboniclasticus</name>
    <dbReference type="NCBI Taxonomy" id="1907941"/>
    <lineage>
        <taxon>Bacteria</taxon>
        <taxon>Pseudomonadati</taxon>
        <taxon>Pseudomonadota</taxon>
        <taxon>Gammaproteobacteria</taxon>
        <taxon>Moraxellales</taxon>
        <taxon>Moraxellaceae</taxon>
        <taxon>Alkanindiges</taxon>
    </lineage>
</organism>
<dbReference type="OrthoDB" id="6694113at2"/>
<evidence type="ECO:0000256" key="1">
    <source>
        <dbReference type="SAM" id="SignalP"/>
    </source>
</evidence>
<dbReference type="RefSeq" id="WP_076878817.1">
    <property type="nucleotide sequence ID" value="NZ_MLCN01000030.1"/>
</dbReference>
<dbReference type="EMBL" id="MLCN01000030">
    <property type="protein sequence ID" value="ONG38633.1"/>
    <property type="molecule type" value="Genomic_DNA"/>
</dbReference>
<evidence type="ECO:0000313" key="3">
    <source>
        <dbReference type="Proteomes" id="UP000192132"/>
    </source>
</evidence>
<proteinExistence type="predicted"/>
<sequence length="245" mass="27455">MIYSFKLNFAIAICAFGLGYFAAQFKANQPLDSSDPPKDVIQSPLEKISTDNASHTTAVLNNIVQAEQSGKLINQSNVTDIQNIVAKAPEQTINTYLKKAFPNADLSGIKDKRQFTNRLINELSDIDKIENKLSGQLAVSSNQLMPRQSENLAQVYKSQEIFAHFDTMGKFPQDSQVFVRWVNRDTGEILLFTPTTVNAGSQQNWTSFSPDKGWKAGNYDVKYYQMNNDLTPIAQTSFTIKQVIQ</sequence>
<keyword evidence="1" id="KW-0732">Signal</keyword>